<dbReference type="PROSITE" id="PS50943">
    <property type="entry name" value="HTH_CROC1"/>
    <property type="match status" value="1"/>
</dbReference>
<reference evidence="2" key="1">
    <citation type="submission" date="2019-08" db="EMBL/GenBank/DDBJ databases">
        <title>The complete genome of Acinetobacter defluvii strain WCHAD010030.</title>
        <authorList>
            <person name="Hu Y."/>
            <person name="Qin J."/>
            <person name="Feng Y."/>
            <person name="Zong Z."/>
        </authorList>
    </citation>
    <scope>NUCLEOTIDE SEQUENCE</scope>
    <source>
        <strain evidence="2">WCHA30</strain>
        <plasmid evidence="2">p2_010030</plasmid>
    </source>
</reference>
<proteinExistence type="predicted"/>
<dbReference type="Gene3D" id="1.10.260.40">
    <property type="entry name" value="lambda repressor-like DNA-binding domains"/>
    <property type="match status" value="1"/>
</dbReference>
<dbReference type="OrthoDB" id="6903082at2"/>
<dbReference type="Proteomes" id="UP000245977">
    <property type="component" value="Plasmid p2_010030"/>
</dbReference>
<feature type="domain" description="HTH cro/C1-type" evidence="1">
    <location>
        <begin position="14"/>
        <end position="43"/>
    </location>
</feature>
<dbReference type="AlphaFoldDB" id="A0A2S2F8C3"/>
<dbReference type="GO" id="GO:0003677">
    <property type="term" value="F:DNA binding"/>
    <property type="evidence" value="ECO:0007669"/>
    <property type="project" value="InterPro"/>
</dbReference>
<evidence type="ECO:0000313" key="2">
    <source>
        <dbReference type="EMBL" id="AWL27199.1"/>
    </source>
</evidence>
<dbReference type="InterPro" id="IPR010982">
    <property type="entry name" value="Lambda_DNA-bd_dom_sf"/>
</dbReference>
<geneLocation type="plasmid" evidence="2 3">
    <name>p2_010030</name>
</geneLocation>
<evidence type="ECO:0000313" key="3">
    <source>
        <dbReference type="Proteomes" id="UP000245977"/>
    </source>
</evidence>
<protein>
    <submittedName>
        <fullName evidence="2">Helix-turn-helix transcriptional regulator</fullName>
    </submittedName>
</protein>
<keyword evidence="2" id="KW-0614">Plasmid</keyword>
<dbReference type="EMBL" id="CP029390">
    <property type="protein sequence ID" value="AWL27199.1"/>
    <property type="molecule type" value="Genomic_DNA"/>
</dbReference>
<keyword evidence="3" id="KW-1185">Reference proteome</keyword>
<accession>A0A2S2F8C3</accession>
<name>A0A2S2F8C3_9GAMM</name>
<evidence type="ECO:0000259" key="1">
    <source>
        <dbReference type="PROSITE" id="PS50943"/>
    </source>
</evidence>
<dbReference type="CDD" id="cd00093">
    <property type="entry name" value="HTH_XRE"/>
    <property type="match status" value="1"/>
</dbReference>
<dbReference type="Pfam" id="PF01381">
    <property type="entry name" value="HTH_3"/>
    <property type="match status" value="1"/>
</dbReference>
<organism evidence="2 3">
    <name type="scientific">Acinetobacter defluvii</name>
    <dbReference type="NCBI Taxonomy" id="1871111"/>
    <lineage>
        <taxon>Bacteria</taxon>
        <taxon>Pseudomonadati</taxon>
        <taxon>Pseudomonadota</taxon>
        <taxon>Gammaproteobacteria</taxon>
        <taxon>Moraxellales</taxon>
        <taxon>Moraxellaceae</taxon>
        <taxon>Acinetobacter</taxon>
    </lineage>
</organism>
<gene>
    <name evidence="2" type="ORF">DJ533_00505</name>
</gene>
<sequence length="104" mass="11994">MLPPRDSNDFHIALKQEREKKGLTNTELAEAIGINTVMIGRYEHTCHENYYSVPSQETWRKLNDYLSTGTRVNLKSSNSIEDLSVEDLIKELKNRGAKSINIEW</sequence>
<dbReference type="SUPFAM" id="SSF47413">
    <property type="entry name" value="lambda repressor-like DNA-binding domains"/>
    <property type="match status" value="1"/>
</dbReference>
<dbReference type="RefSeq" id="WP_050049565.1">
    <property type="nucleotide sequence ID" value="NZ_CP029390.2"/>
</dbReference>
<dbReference type="KEGG" id="adv:DJ533_00505"/>
<dbReference type="STRING" id="1871111.GCA_001704615_02774"/>
<dbReference type="InterPro" id="IPR001387">
    <property type="entry name" value="Cro/C1-type_HTH"/>
</dbReference>